<keyword evidence="2" id="KW-0677">Repeat</keyword>
<feature type="repeat" description="PPR" evidence="3">
    <location>
        <begin position="180"/>
        <end position="214"/>
    </location>
</feature>
<reference evidence="4" key="1">
    <citation type="submission" date="2020-06" db="EMBL/GenBank/DDBJ databases">
        <authorList>
            <person name="Li T."/>
            <person name="Hu X."/>
            <person name="Zhang T."/>
            <person name="Song X."/>
            <person name="Zhang H."/>
            <person name="Dai N."/>
            <person name="Sheng W."/>
            <person name="Hou X."/>
            <person name="Wei L."/>
        </authorList>
    </citation>
    <scope>NUCLEOTIDE SEQUENCE</scope>
    <source>
        <strain evidence="4">G02</strain>
        <tissue evidence="4">Leaf</tissue>
    </source>
</reference>
<evidence type="ECO:0000256" key="2">
    <source>
        <dbReference type="ARBA" id="ARBA00022737"/>
    </source>
</evidence>
<gene>
    <name evidence="4" type="ORF">Sradi_2693200</name>
</gene>
<dbReference type="Pfam" id="PF01535">
    <property type="entry name" value="PPR"/>
    <property type="match status" value="1"/>
</dbReference>
<feature type="repeat" description="PPR" evidence="3">
    <location>
        <begin position="421"/>
        <end position="455"/>
    </location>
</feature>
<sequence length="497" mass="56353">MRFSTMALVRRAFAAKKRGIFIHQLPSLYSSFHNLSQKKSPFSPKPRIDFNCIHEVDDAVFLFRQMLTMRPKPSVVQFTKLLNIVVKMKQYPVALYLFDEMCKWGIPIIEYTLTIVINCYCLLNRVDFGFAILGSFFKRGYEPNVTTFTTLIKGLFSDDRVIKAENLFKKLLTLKLCEPDEVTVLTVINGLCKAGHTLTAYELLGLFEKTSFKPDVYSYSTVIDSLCKDRMVDEALQLLAKMIDKGISPDIVTYNSMLQGLCNFGKWKDAKDLITQMVDHKVSLNVITFDGYSLVGQIDKARKLLDSMPGRGLKPSIISYNSLINGYCKKGKVEEAWRLFLEVPQKGLDYNVVTYNTMLQGLFRAGRCVDGLKIFKDMQAQQLIPDLVTYNTLLNGLCMNKRIAEAFSFLHIMEEKGINPDITTYRVLIHGLCKAGKLEIARNFFNGLPSKGLQPNVSIHTTIIGSLCQKGLVDEAKSLLIEMEKVVVHPIVRHTKL</sequence>
<evidence type="ECO:0000313" key="4">
    <source>
        <dbReference type="EMBL" id="KAL0388114.1"/>
    </source>
</evidence>
<feature type="repeat" description="PPR" evidence="3">
    <location>
        <begin position="351"/>
        <end position="385"/>
    </location>
</feature>
<dbReference type="PANTHER" id="PTHR46128:SF358">
    <property type="entry name" value="TETRATRICOPEPTIDE REPEAT (TPR)-LIKE SUPERFAMILY PROTEIN"/>
    <property type="match status" value="1"/>
</dbReference>
<dbReference type="AlphaFoldDB" id="A0AAW2S7K2"/>
<evidence type="ECO:0000256" key="1">
    <source>
        <dbReference type="ARBA" id="ARBA00007626"/>
    </source>
</evidence>
<dbReference type="Pfam" id="PF12854">
    <property type="entry name" value="PPR_1"/>
    <property type="match status" value="1"/>
</dbReference>
<organism evidence="4">
    <name type="scientific">Sesamum radiatum</name>
    <name type="common">Black benniseed</name>
    <dbReference type="NCBI Taxonomy" id="300843"/>
    <lineage>
        <taxon>Eukaryota</taxon>
        <taxon>Viridiplantae</taxon>
        <taxon>Streptophyta</taxon>
        <taxon>Embryophyta</taxon>
        <taxon>Tracheophyta</taxon>
        <taxon>Spermatophyta</taxon>
        <taxon>Magnoliopsida</taxon>
        <taxon>eudicotyledons</taxon>
        <taxon>Gunneridae</taxon>
        <taxon>Pentapetalae</taxon>
        <taxon>asterids</taxon>
        <taxon>lamiids</taxon>
        <taxon>Lamiales</taxon>
        <taxon>Pedaliaceae</taxon>
        <taxon>Sesamum</taxon>
    </lineage>
</organism>
<accession>A0AAW2S7K2</accession>
<dbReference type="Gene3D" id="1.25.40.10">
    <property type="entry name" value="Tetratricopeptide repeat domain"/>
    <property type="match status" value="5"/>
</dbReference>
<name>A0AAW2S7K2_SESRA</name>
<dbReference type="InterPro" id="IPR011990">
    <property type="entry name" value="TPR-like_helical_dom_sf"/>
</dbReference>
<feature type="repeat" description="PPR" evidence="3">
    <location>
        <begin position="386"/>
        <end position="420"/>
    </location>
</feature>
<dbReference type="NCBIfam" id="TIGR00756">
    <property type="entry name" value="PPR"/>
    <property type="match status" value="10"/>
</dbReference>
<evidence type="ECO:0000256" key="3">
    <source>
        <dbReference type="PROSITE-ProRule" id="PRU00708"/>
    </source>
</evidence>
<proteinExistence type="inferred from homology"/>
<feature type="repeat" description="PPR" evidence="3">
    <location>
        <begin position="316"/>
        <end position="350"/>
    </location>
</feature>
<dbReference type="Pfam" id="PF13041">
    <property type="entry name" value="PPR_2"/>
    <property type="match status" value="5"/>
</dbReference>
<dbReference type="InterPro" id="IPR050872">
    <property type="entry name" value="PPR_P_subfamily"/>
</dbReference>
<dbReference type="PANTHER" id="PTHR46128">
    <property type="entry name" value="MITOCHONDRIAL GROUP I INTRON SPLICING FACTOR CCM1"/>
    <property type="match status" value="1"/>
</dbReference>
<reference evidence="4" key="2">
    <citation type="journal article" date="2024" name="Plant">
        <title>Genomic evolution and insights into agronomic trait innovations of Sesamum species.</title>
        <authorList>
            <person name="Miao H."/>
            <person name="Wang L."/>
            <person name="Qu L."/>
            <person name="Liu H."/>
            <person name="Sun Y."/>
            <person name="Le M."/>
            <person name="Wang Q."/>
            <person name="Wei S."/>
            <person name="Zheng Y."/>
            <person name="Lin W."/>
            <person name="Duan Y."/>
            <person name="Cao H."/>
            <person name="Xiong S."/>
            <person name="Wang X."/>
            <person name="Wei L."/>
            <person name="Li C."/>
            <person name="Ma Q."/>
            <person name="Ju M."/>
            <person name="Zhao R."/>
            <person name="Li G."/>
            <person name="Mu C."/>
            <person name="Tian Q."/>
            <person name="Mei H."/>
            <person name="Zhang T."/>
            <person name="Gao T."/>
            <person name="Zhang H."/>
        </authorList>
    </citation>
    <scope>NUCLEOTIDE SEQUENCE</scope>
    <source>
        <strain evidence="4">G02</strain>
    </source>
</reference>
<comment type="similarity">
    <text evidence="1">Belongs to the PPR family. P subfamily.</text>
</comment>
<protein>
    <submittedName>
        <fullName evidence="4">Pentatricopeptide repeat-containing protein, mitochondrial</fullName>
    </submittedName>
</protein>
<dbReference type="InterPro" id="IPR002885">
    <property type="entry name" value="PPR_rpt"/>
</dbReference>
<feature type="repeat" description="PPR" evidence="3">
    <location>
        <begin position="215"/>
        <end position="249"/>
    </location>
</feature>
<dbReference type="EMBL" id="JACGWJ010000011">
    <property type="protein sequence ID" value="KAL0388114.1"/>
    <property type="molecule type" value="Genomic_DNA"/>
</dbReference>
<feature type="repeat" description="PPR" evidence="3">
    <location>
        <begin position="250"/>
        <end position="284"/>
    </location>
</feature>
<dbReference type="PROSITE" id="PS51375">
    <property type="entry name" value="PPR"/>
    <property type="match status" value="8"/>
</dbReference>
<dbReference type="SUPFAM" id="SSF81901">
    <property type="entry name" value="HCP-like"/>
    <property type="match status" value="1"/>
</dbReference>
<comment type="caution">
    <text evidence="4">The sequence shown here is derived from an EMBL/GenBank/DDBJ whole genome shotgun (WGS) entry which is preliminary data.</text>
</comment>
<feature type="repeat" description="PPR" evidence="3">
    <location>
        <begin position="456"/>
        <end position="490"/>
    </location>
</feature>